<evidence type="ECO:0008006" key="3">
    <source>
        <dbReference type="Google" id="ProtNLM"/>
    </source>
</evidence>
<feature type="non-terminal residue" evidence="2">
    <location>
        <position position="45"/>
    </location>
</feature>
<dbReference type="AlphaFoldDB" id="W2KC19"/>
<feature type="signal peptide" evidence="1">
    <location>
        <begin position="1"/>
        <end position="19"/>
    </location>
</feature>
<protein>
    <recommendedName>
        <fullName evidence="3">Hydrophobin</fullName>
    </recommendedName>
</protein>
<gene>
    <name evidence="2" type="ORF">L917_17820</name>
</gene>
<sequence length="45" mass="4734">MKIAFYLALLAVTISSTAADSPAILSRKLMCAQTPGTKTNCCNDV</sequence>
<name>W2KC19_PHYNI</name>
<accession>W2KC19</accession>
<feature type="chain" id="PRO_5004818538" description="Hydrophobin" evidence="1">
    <location>
        <begin position="20"/>
        <end position="45"/>
    </location>
</feature>
<evidence type="ECO:0000256" key="1">
    <source>
        <dbReference type="SAM" id="SignalP"/>
    </source>
</evidence>
<dbReference type="EMBL" id="KI682410">
    <property type="protein sequence ID" value="ETL81950.1"/>
    <property type="molecule type" value="Genomic_DNA"/>
</dbReference>
<dbReference type="Proteomes" id="UP000054423">
    <property type="component" value="Unassembled WGS sequence"/>
</dbReference>
<dbReference type="VEuPathDB" id="FungiDB:PPTG_17204"/>
<keyword evidence="1" id="KW-0732">Signal</keyword>
<organism evidence="2">
    <name type="scientific">Phytophthora nicotianae</name>
    <name type="common">Potato buckeye rot agent</name>
    <name type="synonym">Phytophthora parasitica</name>
    <dbReference type="NCBI Taxonomy" id="4792"/>
    <lineage>
        <taxon>Eukaryota</taxon>
        <taxon>Sar</taxon>
        <taxon>Stramenopiles</taxon>
        <taxon>Oomycota</taxon>
        <taxon>Peronosporomycetes</taxon>
        <taxon>Peronosporales</taxon>
        <taxon>Peronosporaceae</taxon>
        <taxon>Phytophthora</taxon>
    </lineage>
</organism>
<evidence type="ECO:0000313" key="2">
    <source>
        <dbReference type="EMBL" id="ETL81950.1"/>
    </source>
</evidence>
<proteinExistence type="predicted"/>
<reference evidence="2" key="1">
    <citation type="submission" date="2013-11" db="EMBL/GenBank/DDBJ databases">
        <title>The Genome Sequence of Phytophthora parasitica CHvinca01.</title>
        <authorList>
            <consortium name="The Broad Institute Genomics Platform"/>
            <person name="Russ C."/>
            <person name="Tyler B."/>
            <person name="Panabieres F."/>
            <person name="Shan W."/>
            <person name="Tripathy S."/>
            <person name="Grunwald N."/>
            <person name="Machado M."/>
            <person name="Johnson C.S."/>
            <person name="Arredondo F."/>
            <person name="Hong C."/>
            <person name="Coffey M."/>
            <person name="Young S.K."/>
            <person name="Zeng Q."/>
            <person name="Gargeya S."/>
            <person name="Fitzgerald M."/>
            <person name="Abouelleil A."/>
            <person name="Alvarado L."/>
            <person name="Chapman S.B."/>
            <person name="Gainer-Dewar J."/>
            <person name="Goldberg J."/>
            <person name="Griggs A."/>
            <person name="Gujja S."/>
            <person name="Hansen M."/>
            <person name="Howarth C."/>
            <person name="Imamovic A."/>
            <person name="Ireland A."/>
            <person name="Larimer J."/>
            <person name="McCowan C."/>
            <person name="Murphy C."/>
            <person name="Pearson M."/>
            <person name="Poon T.W."/>
            <person name="Priest M."/>
            <person name="Roberts A."/>
            <person name="Saif S."/>
            <person name="Shea T."/>
            <person name="Sykes S."/>
            <person name="Wortman J."/>
            <person name="Nusbaum C."/>
            <person name="Birren B."/>
        </authorList>
    </citation>
    <scope>NUCLEOTIDE SEQUENCE [LARGE SCALE GENOMIC DNA]</scope>
    <source>
        <strain evidence="2">CHvinca01</strain>
    </source>
</reference>